<keyword evidence="2" id="KW-0812">Transmembrane</keyword>
<dbReference type="InterPro" id="IPR013626">
    <property type="entry name" value="PaO"/>
</dbReference>
<evidence type="ECO:0000256" key="1">
    <source>
        <dbReference type="ARBA" id="ARBA00004370"/>
    </source>
</evidence>
<comment type="subcellular location">
    <subcellularLocation>
        <location evidence="1">Membrane</location>
    </subcellularLocation>
</comment>
<evidence type="ECO:0000313" key="9">
    <source>
        <dbReference type="Proteomes" id="UP000230069"/>
    </source>
</evidence>
<feature type="domain" description="Pheophorbide a oxygenase" evidence="7">
    <location>
        <begin position="65"/>
        <end position="162"/>
    </location>
</feature>
<evidence type="ECO:0000256" key="6">
    <source>
        <dbReference type="ARBA" id="ARBA00023136"/>
    </source>
</evidence>
<keyword evidence="3" id="KW-0809">Transit peptide</keyword>
<organism evidence="8 9">
    <name type="scientific">Aquilegia coerulea</name>
    <name type="common">Rocky mountain columbine</name>
    <dbReference type="NCBI Taxonomy" id="218851"/>
    <lineage>
        <taxon>Eukaryota</taxon>
        <taxon>Viridiplantae</taxon>
        <taxon>Streptophyta</taxon>
        <taxon>Embryophyta</taxon>
        <taxon>Tracheophyta</taxon>
        <taxon>Spermatophyta</taxon>
        <taxon>Magnoliopsida</taxon>
        <taxon>Ranunculales</taxon>
        <taxon>Ranunculaceae</taxon>
        <taxon>Thalictroideae</taxon>
        <taxon>Aquilegia</taxon>
    </lineage>
</organism>
<dbReference type="Pfam" id="PF08417">
    <property type="entry name" value="PaO"/>
    <property type="match status" value="1"/>
</dbReference>
<dbReference type="AlphaFoldDB" id="A0A2G5EW94"/>
<accession>A0A2G5EW94</accession>
<dbReference type="InParanoid" id="A0A2G5EW94"/>
<evidence type="ECO:0000256" key="4">
    <source>
        <dbReference type="ARBA" id="ARBA00022989"/>
    </source>
</evidence>
<keyword evidence="5" id="KW-0560">Oxidoreductase</keyword>
<evidence type="ECO:0000256" key="2">
    <source>
        <dbReference type="ARBA" id="ARBA00022692"/>
    </source>
</evidence>
<dbReference type="GO" id="GO:0016020">
    <property type="term" value="C:membrane"/>
    <property type="evidence" value="ECO:0007669"/>
    <property type="project" value="UniProtKB-SubCell"/>
</dbReference>
<reference evidence="8 9" key="1">
    <citation type="submission" date="2017-09" db="EMBL/GenBank/DDBJ databases">
        <title>WGS assembly of Aquilegia coerulea Goldsmith.</title>
        <authorList>
            <person name="Hodges S."/>
            <person name="Kramer E."/>
            <person name="Nordborg M."/>
            <person name="Tomkins J."/>
            <person name="Borevitz J."/>
            <person name="Derieg N."/>
            <person name="Yan J."/>
            <person name="Mihaltcheva S."/>
            <person name="Hayes R.D."/>
            <person name="Rokhsar D."/>
        </authorList>
    </citation>
    <scope>NUCLEOTIDE SEQUENCE [LARGE SCALE GENOMIC DNA]</scope>
    <source>
        <strain evidence="9">cv. Goldsmith</strain>
    </source>
</reference>
<dbReference type="InterPro" id="IPR050584">
    <property type="entry name" value="Cholesterol_7-desaturase"/>
</dbReference>
<dbReference type="PANTHER" id="PTHR21266">
    <property type="entry name" value="IRON-SULFUR DOMAIN CONTAINING PROTEIN"/>
    <property type="match status" value="1"/>
</dbReference>
<keyword evidence="6" id="KW-0472">Membrane</keyword>
<dbReference type="STRING" id="218851.A0A2G5EW94"/>
<evidence type="ECO:0000313" key="8">
    <source>
        <dbReference type="EMBL" id="PIA59927.1"/>
    </source>
</evidence>
<gene>
    <name evidence="8" type="ORF">AQUCO_00400650v1</name>
</gene>
<evidence type="ECO:0000256" key="5">
    <source>
        <dbReference type="ARBA" id="ARBA00023002"/>
    </source>
</evidence>
<dbReference type="GO" id="GO:0010277">
    <property type="term" value="F:chlorophyllide a oxygenase activity"/>
    <property type="evidence" value="ECO:0007669"/>
    <property type="project" value="InterPro"/>
</dbReference>
<keyword evidence="9" id="KW-1185">Reference proteome</keyword>
<dbReference type="GO" id="GO:0005737">
    <property type="term" value="C:cytoplasm"/>
    <property type="evidence" value="ECO:0007669"/>
    <property type="project" value="TreeGrafter"/>
</dbReference>
<dbReference type="EMBL" id="KZ305021">
    <property type="protein sequence ID" value="PIA59927.1"/>
    <property type="molecule type" value="Genomic_DNA"/>
</dbReference>
<dbReference type="OrthoDB" id="426882at2759"/>
<dbReference type="PANTHER" id="PTHR21266:SF32">
    <property type="entry name" value="CHOLESTEROL 7-DESATURASE NVD"/>
    <property type="match status" value="1"/>
</dbReference>
<keyword evidence="4" id="KW-1133">Transmembrane helix</keyword>
<dbReference type="Proteomes" id="UP000230069">
    <property type="component" value="Unassembled WGS sequence"/>
</dbReference>
<protein>
    <recommendedName>
        <fullName evidence="7">Pheophorbide a oxygenase domain-containing protein</fullName>
    </recommendedName>
</protein>
<evidence type="ECO:0000256" key="3">
    <source>
        <dbReference type="ARBA" id="ARBA00022946"/>
    </source>
</evidence>
<dbReference type="SUPFAM" id="SSF55961">
    <property type="entry name" value="Bet v1-like"/>
    <property type="match status" value="1"/>
</dbReference>
<sequence>MGDIAFRLWLRKYSCVRVDWVEFINKYVCSTTEADREGGRPLEITVQTLDINGFYAKEEAGYSKFLPPCLFYAVREFQPSTNGSASSGSIKEELSDSLRQQRMLLIFLCVPVSPGNSRVISVNPRNYGRTPPRWIVHLGQNLVIDSDMYLLHLQEHKINDAGPSNWQKVTFVPTKADAMVIAIRMWLRKYSGGQVDWGTKFIGYLPPTPPREQLLDRYRSHVLNCSSCRKALKRLKALEVTLKVISVSIVVAAAMKQDVMSMTAKVVMVSMAMLFFASSKWLSHFIYKNFYFHDYNHADAVSKTDWASFFTLDISSPSGSK</sequence>
<name>A0A2G5EW94_AQUCA</name>
<dbReference type="Gene3D" id="3.90.380.10">
    <property type="entry name" value="Naphthalene 1,2-dioxygenase Alpha Subunit, Chain A, domain 1"/>
    <property type="match status" value="1"/>
</dbReference>
<proteinExistence type="predicted"/>
<evidence type="ECO:0000259" key="7">
    <source>
        <dbReference type="Pfam" id="PF08417"/>
    </source>
</evidence>